<name>A0A9D1S5G9_9FIRM</name>
<reference evidence="1" key="1">
    <citation type="submission" date="2020-10" db="EMBL/GenBank/DDBJ databases">
        <authorList>
            <person name="Gilroy R."/>
        </authorList>
    </citation>
    <scope>NUCLEOTIDE SEQUENCE</scope>
    <source>
        <strain evidence="1">ChiSxjej2B14-8506</strain>
    </source>
</reference>
<dbReference type="Proteomes" id="UP000824123">
    <property type="component" value="Unassembled WGS sequence"/>
</dbReference>
<organism evidence="1 2">
    <name type="scientific">Candidatus Fimadaptatus faecigallinarum</name>
    <dbReference type="NCBI Taxonomy" id="2840814"/>
    <lineage>
        <taxon>Bacteria</taxon>
        <taxon>Bacillati</taxon>
        <taxon>Bacillota</taxon>
        <taxon>Clostridia</taxon>
        <taxon>Eubacteriales</taxon>
        <taxon>Candidatus Fimadaptatus</taxon>
    </lineage>
</organism>
<gene>
    <name evidence="1" type="ORF">IAC59_10620</name>
</gene>
<protein>
    <submittedName>
        <fullName evidence="1">Uncharacterized protein</fullName>
    </submittedName>
</protein>
<dbReference type="AlphaFoldDB" id="A0A9D1S5G9"/>
<proteinExistence type="predicted"/>
<accession>A0A9D1S5G9</accession>
<evidence type="ECO:0000313" key="1">
    <source>
        <dbReference type="EMBL" id="HIU47690.1"/>
    </source>
</evidence>
<evidence type="ECO:0000313" key="2">
    <source>
        <dbReference type="Proteomes" id="UP000824123"/>
    </source>
</evidence>
<comment type="caution">
    <text evidence="1">The sequence shown here is derived from an EMBL/GenBank/DDBJ whole genome shotgun (WGS) entry which is preliminary data.</text>
</comment>
<dbReference type="EMBL" id="DVNK01000063">
    <property type="protein sequence ID" value="HIU47690.1"/>
    <property type="molecule type" value="Genomic_DNA"/>
</dbReference>
<reference evidence="1" key="2">
    <citation type="journal article" date="2021" name="PeerJ">
        <title>Extensive microbial diversity within the chicken gut microbiome revealed by metagenomics and culture.</title>
        <authorList>
            <person name="Gilroy R."/>
            <person name="Ravi A."/>
            <person name="Getino M."/>
            <person name="Pursley I."/>
            <person name="Horton D.L."/>
            <person name="Alikhan N.F."/>
            <person name="Baker D."/>
            <person name="Gharbi K."/>
            <person name="Hall N."/>
            <person name="Watson M."/>
            <person name="Adriaenssens E.M."/>
            <person name="Foster-Nyarko E."/>
            <person name="Jarju S."/>
            <person name="Secka A."/>
            <person name="Antonio M."/>
            <person name="Oren A."/>
            <person name="Chaudhuri R.R."/>
            <person name="La Ragione R."/>
            <person name="Hildebrand F."/>
            <person name="Pallen M.J."/>
        </authorList>
    </citation>
    <scope>NUCLEOTIDE SEQUENCE</scope>
    <source>
        <strain evidence="1">ChiSxjej2B14-8506</strain>
    </source>
</reference>
<sequence>MNDHEALIMRQDVIWRLFHTVDSGMRVALAHVTAQLALKLVGMRMWLECNT</sequence>